<dbReference type="KEGG" id="lpy:FIV34_02525"/>
<dbReference type="EMBL" id="CP041046">
    <property type="protein sequence ID" value="QDE38153.1"/>
    <property type="molecule type" value="Genomic_DNA"/>
</dbReference>
<dbReference type="RefSeq" id="WP_139979358.1">
    <property type="nucleotide sequence ID" value="NZ_CP041046.1"/>
</dbReference>
<accession>A0A4Y5Z122</accession>
<evidence type="ECO:0000313" key="1">
    <source>
        <dbReference type="EMBL" id="QDE38153.1"/>
    </source>
</evidence>
<proteinExistence type="predicted"/>
<name>A0A4Y5Z122_9GAMM</name>
<organism evidence="1 2">
    <name type="scientific">Luteibacter pinisoli</name>
    <dbReference type="NCBI Taxonomy" id="2589080"/>
    <lineage>
        <taxon>Bacteria</taxon>
        <taxon>Pseudomonadati</taxon>
        <taxon>Pseudomonadota</taxon>
        <taxon>Gammaproteobacteria</taxon>
        <taxon>Lysobacterales</taxon>
        <taxon>Rhodanobacteraceae</taxon>
        <taxon>Luteibacter</taxon>
    </lineage>
</organism>
<sequence length="103" mass="11909">MSKRELPVSLLLERVRTLASATYRGARVATFSVEFTGSMRKDKRGAWHVAPGPSFMRWLRREPAHHFRIRCEALDDWFPRFTIDGKPVGTFHPPRSVSCHKES</sequence>
<keyword evidence="2" id="KW-1185">Reference proteome</keyword>
<dbReference type="Proteomes" id="UP000316093">
    <property type="component" value="Chromosome"/>
</dbReference>
<dbReference type="AlphaFoldDB" id="A0A4Y5Z122"/>
<gene>
    <name evidence="1" type="ORF">FIV34_02525</name>
</gene>
<evidence type="ECO:0000313" key="2">
    <source>
        <dbReference type="Proteomes" id="UP000316093"/>
    </source>
</evidence>
<reference evidence="1 2" key="1">
    <citation type="submission" date="2019-06" db="EMBL/GenBank/DDBJ databases">
        <title>A complete genome sequence for Luteibacter pinisoli MAH-14.</title>
        <authorList>
            <person name="Baltrus D.A."/>
        </authorList>
    </citation>
    <scope>NUCLEOTIDE SEQUENCE [LARGE SCALE GENOMIC DNA]</scope>
    <source>
        <strain evidence="1 2">MAH-14</strain>
    </source>
</reference>
<protein>
    <submittedName>
        <fullName evidence="1">Uncharacterized protein</fullName>
    </submittedName>
</protein>